<dbReference type="AlphaFoldDB" id="A0A484MEL5"/>
<keyword evidence="2" id="KW-1185">Reference proteome</keyword>
<gene>
    <name evidence="1" type="ORF">CCAM_LOCUS28948</name>
</gene>
<accession>A0A484MEL5</accession>
<proteinExistence type="predicted"/>
<dbReference type="Proteomes" id="UP000595140">
    <property type="component" value="Unassembled WGS sequence"/>
</dbReference>
<evidence type="ECO:0000313" key="1">
    <source>
        <dbReference type="EMBL" id="VFQ87172.1"/>
    </source>
</evidence>
<reference evidence="1 2" key="1">
    <citation type="submission" date="2018-04" db="EMBL/GenBank/DDBJ databases">
        <authorList>
            <person name="Vogel A."/>
        </authorList>
    </citation>
    <scope>NUCLEOTIDE SEQUENCE [LARGE SCALE GENOMIC DNA]</scope>
</reference>
<dbReference type="EMBL" id="OOIL02003368">
    <property type="protein sequence ID" value="VFQ87172.1"/>
    <property type="molecule type" value="Genomic_DNA"/>
</dbReference>
<name>A0A484MEL5_9ASTE</name>
<sequence>MSAQIFTSPTAHLGFLTSLNAATPIAFLCHRLLAIFAPPFVVALLRRVSSIVIFFSSANFWDPASSVY</sequence>
<evidence type="ECO:0000313" key="2">
    <source>
        <dbReference type="Proteomes" id="UP000595140"/>
    </source>
</evidence>
<protein>
    <submittedName>
        <fullName evidence="1">Uncharacterized protein</fullName>
    </submittedName>
</protein>
<organism evidence="1 2">
    <name type="scientific">Cuscuta campestris</name>
    <dbReference type="NCBI Taxonomy" id="132261"/>
    <lineage>
        <taxon>Eukaryota</taxon>
        <taxon>Viridiplantae</taxon>
        <taxon>Streptophyta</taxon>
        <taxon>Embryophyta</taxon>
        <taxon>Tracheophyta</taxon>
        <taxon>Spermatophyta</taxon>
        <taxon>Magnoliopsida</taxon>
        <taxon>eudicotyledons</taxon>
        <taxon>Gunneridae</taxon>
        <taxon>Pentapetalae</taxon>
        <taxon>asterids</taxon>
        <taxon>lamiids</taxon>
        <taxon>Solanales</taxon>
        <taxon>Convolvulaceae</taxon>
        <taxon>Cuscuteae</taxon>
        <taxon>Cuscuta</taxon>
        <taxon>Cuscuta subgen. Grammica</taxon>
        <taxon>Cuscuta sect. Cleistogrammica</taxon>
    </lineage>
</organism>